<sequence length="565" mass="63431">MHYFRRCSKVFPKMIIIFYLFLLGMASAQSPSDRPPDLSAEMFCKANKGKFTPNPKDTDKCIGASYWVQSSTDKEAKQICNYLVPFNVTGVIQGFPTKCDFAVYSTCPPSWYQAIGSCFRNVPGRYKLNEAREKCSKIDPRASIVLIGSTRLHTILIKIFHDIDRAWVDVVAPYGAIVSRRHYRDTKFQWKDPQLTIGSAMADEQKEGSIVLRDGEKSLASVICSRSLIASPGYNRHWNEILDYFKFSPPTTNLFTAPTSFASYNHYHVEADVRPYTKTDFMSEKCQKVASAFMLTGAAAASAYASTAITERNPYASYVLTPLSFSHEDKCQQQAVPLTTDSGCQSLNGINLNSCFIARYRNETFHGINGATFTAYSGCVDQTAVAATPRKFSTVSRHVRAPISCVGVPPMETHGKGCPNGFTLFKRSHQYTCQTFVNTPKPWSRAREHCAETYLGTLSAFASEAEKDVLYHMAKDLIGNGQAWLGAQRNGDCQSNTYSSDSRNVCYRPYLYIWTDNAAPDQTIIDKYWSRINPDWAGQRENCLTLTFGNSYWLDGDDNTLNDYE</sequence>
<evidence type="ECO:0000313" key="4">
    <source>
        <dbReference type="Proteomes" id="UP000835052"/>
    </source>
</evidence>
<dbReference type="Proteomes" id="UP000835052">
    <property type="component" value="Unassembled WGS sequence"/>
</dbReference>
<evidence type="ECO:0000313" key="3">
    <source>
        <dbReference type="EMBL" id="CAD6197975.1"/>
    </source>
</evidence>
<keyword evidence="4" id="KW-1185">Reference proteome</keyword>
<evidence type="ECO:0000256" key="1">
    <source>
        <dbReference type="SAM" id="SignalP"/>
    </source>
</evidence>
<dbReference type="InterPro" id="IPR016186">
    <property type="entry name" value="C-type_lectin-like/link_sf"/>
</dbReference>
<dbReference type="PANTHER" id="PTHR47753:SF4">
    <property type="entry name" value="C-TYPE LECTIN DOMAIN-CONTAINING PROTEIN"/>
    <property type="match status" value="1"/>
</dbReference>
<evidence type="ECO:0000259" key="2">
    <source>
        <dbReference type="PROSITE" id="PS50041"/>
    </source>
</evidence>
<name>A0A8S1HMW3_9PELO</name>
<accession>A0A8S1HMW3</accession>
<dbReference type="PROSITE" id="PS50041">
    <property type="entry name" value="C_TYPE_LECTIN_2"/>
    <property type="match status" value="1"/>
</dbReference>
<feature type="domain" description="C-type lectin" evidence="2">
    <location>
        <begin position="429"/>
        <end position="555"/>
    </location>
</feature>
<dbReference type="Pfam" id="PF00059">
    <property type="entry name" value="Lectin_C"/>
    <property type="match status" value="1"/>
</dbReference>
<dbReference type="SMART" id="SM00034">
    <property type="entry name" value="CLECT"/>
    <property type="match status" value="1"/>
</dbReference>
<keyword evidence="1" id="KW-0732">Signal</keyword>
<comment type="caution">
    <text evidence="3">The sequence shown here is derived from an EMBL/GenBank/DDBJ whole genome shotgun (WGS) entry which is preliminary data.</text>
</comment>
<dbReference type="InterPro" id="IPR016187">
    <property type="entry name" value="CTDL_fold"/>
</dbReference>
<feature type="chain" id="PRO_5035907141" description="C-type lectin domain-containing protein" evidence="1">
    <location>
        <begin position="29"/>
        <end position="565"/>
    </location>
</feature>
<dbReference type="EMBL" id="CAJGYM010000111">
    <property type="protein sequence ID" value="CAD6197975.1"/>
    <property type="molecule type" value="Genomic_DNA"/>
</dbReference>
<dbReference type="SUPFAM" id="SSF56436">
    <property type="entry name" value="C-type lectin-like"/>
    <property type="match status" value="2"/>
</dbReference>
<dbReference type="Gene3D" id="3.10.100.10">
    <property type="entry name" value="Mannose-Binding Protein A, subunit A"/>
    <property type="match status" value="2"/>
</dbReference>
<reference evidence="3" key="1">
    <citation type="submission" date="2020-10" db="EMBL/GenBank/DDBJ databases">
        <authorList>
            <person name="Kikuchi T."/>
        </authorList>
    </citation>
    <scope>NUCLEOTIDE SEQUENCE</scope>
    <source>
        <strain evidence="3">NKZ352</strain>
    </source>
</reference>
<protein>
    <recommendedName>
        <fullName evidence="2">C-type lectin domain-containing protein</fullName>
    </recommendedName>
</protein>
<dbReference type="AlphaFoldDB" id="A0A8S1HMW3"/>
<dbReference type="OrthoDB" id="5775348at2759"/>
<proteinExistence type="predicted"/>
<gene>
    <name evidence="3" type="ORF">CAUJ_LOCUS13882</name>
</gene>
<feature type="signal peptide" evidence="1">
    <location>
        <begin position="1"/>
        <end position="28"/>
    </location>
</feature>
<dbReference type="PANTHER" id="PTHR47753">
    <property type="entry name" value="C-TYPE LECTIN-RELATED"/>
    <property type="match status" value="1"/>
</dbReference>
<dbReference type="InterPro" id="IPR001304">
    <property type="entry name" value="C-type_lectin-like"/>
</dbReference>
<organism evidence="3 4">
    <name type="scientific">Caenorhabditis auriculariae</name>
    <dbReference type="NCBI Taxonomy" id="2777116"/>
    <lineage>
        <taxon>Eukaryota</taxon>
        <taxon>Metazoa</taxon>
        <taxon>Ecdysozoa</taxon>
        <taxon>Nematoda</taxon>
        <taxon>Chromadorea</taxon>
        <taxon>Rhabditida</taxon>
        <taxon>Rhabditina</taxon>
        <taxon>Rhabditomorpha</taxon>
        <taxon>Rhabditoidea</taxon>
        <taxon>Rhabditidae</taxon>
        <taxon>Peloderinae</taxon>
        <taxon>Caenorhabditis</taxon>
    </lineage>
</organism>